<dbReference type="RefSeq" id="WP_061722710.1">
    <property type="nucleotide sequence ID" value="NZ_CP114576.1"/>
</dbReference>
<sequence>MNILETQRLILRTFEEHDLDAMASIDQDPKVCEYLPGIGNREATYGLMQRIIKHYQEKGFSLYAVVLKTTGEMIGFLGLITPSFEAHFTPAVEIGWRLSSNHWNKGYATEGAKAVLHYAFTELNLPQIVSFTTVNNQASRRVMEKIGLRHNSLDDFDHPKLENDSPLKRHVLYRLSRADYLKNK</sequence>
<accession>A0AAN5P6A9</accession>
<proteinExistence type="predicted"/>
<dbReference type="PANTHER" id="PTHR43792:SF1">
    <property type="entry name" value="N-ACETYLTRANSFERASE DOMAIN-CONTAINING PROTEIN"/>
    <property type="match status" value="1"/>
</dbReference>
<dbReference type="Gene3D" id="3.40.630.30">
    <property type="match status" value="1"/>
</dbReference>
<protein>
    <submittedName>
        <fullName evidence="2">GNAT family N-acetyltransferase</fullName>
    </submittedName>
</protein>
<dbReference type="InterPro" id="IPR051531">
    <property type="entry name" value="N-acetyltransferase"/>
</dbReference>
<gene>
    <name evidence="2" type="ORF">O6C86_11985</name>
</gene>
<dbReference type="PROSITE" id="PS51186">
    <property type="entry name" value="GNAT"/>
    <property type="match status" value="1"/>
</dbReference>
<name>A0AAN5P6A9_LEGPN</name>
<dbReference type="InterPro" id="IPR000182">
    <property type="entry name" value="GNAT_dom"/>
</dbReference>
<evidence type="ECO:0000259" key="1">
    <source>
        <dbReference type="PROSITE" id="PS51186"/>
    </source>
</evidence>
<dbReference type="EMBL" id="JAPXIC010000080">
    <property type="protein sequence ID" value="MCZ4719928.1"/>
    <property type="molecule type" value="Genomic_DNA"/>
</dbReference>
<evidence type="ECO:0000313" key="3">
    <source>
        <dbReference type="Proteomes" id="UP001071279"/>
    </source>
</evidence>
<dbReference type="InterPro" id="IPR016181">
    <property type="entry name" value="Acyl_CoA_acyltransferase"/>
</dbReference>
<feature type="domain" description="N-acetyltransferase" evidence="1">
    <location>
        <begin position="9"/>
        <end position="178"/>
    </location>
</feature>
<reference evidence="2" key="1">
    <citation type="submission" date="2022-12" db="EMBL/GenBank/DDBJ databases">
        <title>Comparative genomics of Legionella pneumophila isolates from the West Bank and Germany support molecular epidemiology of Legionnaires disease.</title>
        <authorList>
            <person name="Zayed A.R."/>
            <person name="Bitar D.M."/>
            <person name="Steinert M."/>
            <person name="Lueck C."/>
            <person name="Brettar I."/>
            <person name="Hoefle M.G."/>
            <person name="Bunk B."/>
        </authorList>
    </citation>
    <scope>NUCLEOTIDE SEQUENCE</scope>
    <source>
        <strain evidence="2">H23</strain>
    </source>
</reference>
<dbReference type="SUPFAM" id="SSF55729">
    <property type="entry name" value="Acyl-CoA N-acyltransferases (Nat)"/>
    <property type="match status" value="1"/>
</dbReference>
<dbReference type="PANTHER" id="PTHR43792">
    <property type="entry name" value="GNAT FAMILY, PUTATIVE (AFU_ORTHOLOGUE AFUA_3G00765)-RELATED-RELATED"/>
    <property type="match status" value="1"/>
</dbReference>
<evidence type="ECO:0000313" key="2">
    <source>
        <dbReference type="EMBL" id="MCZ4719928.1"/>
    </source>
</evidence>
<dbReference type="GO" id="GO:0016747">
    <property type="term" value="F:acyltransferase activity, transferring groups other than amino-acyl groups"/>
    <property type="evidence" value="ECO:0007669"/>
    <property type="project" value="InterPro"/>
</dbReference>
<dbReference type="Pfam" id="PF13302">
    <property type="entry name" value="Acetyltransf_3"/>
    <property type="match status" value="1"/>
</dbReference>
<comment type="caution">
    <text evidence="2">The sequence shown here is derived from an EMBL/GenBank/DDBJ whole genome shotgun (WGS) entry which is preliminary data.</text>
</comment>
<dbReference type="Proteomes" id="UP001071279">
    <property type="component" value="Unassembled WGS sequence"/>
</dbReference>
<organism evidence="2 3">
    <name type="scientific">Legionella pneumophila</name>
    <dbReference type="NCBI Taxonomy" id="446"/>
    <lineage>
        <taxon>Bacteria</taxon>
        <taxon>Pseudomonadati</taxon>
        <taxon>Pseudomonadota</taxon>
        <taxon>Gammaproteobacteria</taxon>
        <taxon>Legionellales</taxon>
        <taxon>Legionellaceae</taxon>
        <taxon>Legionella</taxon>
    </lineage>
</organism>
<dbReference type="AlphaFoldDB" id="A0AAN5P6A9"/>